<evidence type="ECO:0000256" key="3">
    <source>
        <dbReference type="RuleBase" id="RU362132"/>
    </source>
</evidence>
<dbReference type="GO" id="GO:0005948">
    <property type="term" value="C:acetolactate synthase complex"/>
    <property type="evidence" value="ECO:0007669"/>
    <property type="project" value="TreeGrafter"/>
</dbReference>
<dbReference type="GO" id="GO:0009099">
    <property type="term" value="P:L-valine biosynthetic process"/>
    <property type="evidence" value="ECO:0007669"/>
    <property type="project" value="TreeGrafter"/>
</dbReference>
<dbReference type="InterPro" id="IPR012001">
    <property type="entry name" value="Thiamin_PyroP_enz_TPP-bd_dom"/>
</dbReference>
<dbReference type="InterPro" id="IPR029035">
    <property type="entry name" value="DHS-like_NAD/FAD-binding_dom"/>
</dbReference>
<dbReference type="GO" id="GO:0000287">
    <property type="term" value="F:magnesium ion binding"/>
    <property type="evidence" value="ECO:0007669"/>
    <property type="project" value="InterPro"/>
</dbReference>
<dbReference type="GO" id="GO:0003984">
    <property type="term" value="F:acetolactate synthase activity"/>
    <property type="evidence" value="ECO:0007669"/>
    <property type="project" value="TreeGrafter"/>
</dbReference>
<dbReference type="Pfam" id="PF02775">
    <property type="entry name" value="TPP_enzyme_C"/>
    <property type="match status" value="1"/>
</dbReference>
<dbReference type="GO" id="GO:0009097">
    <property type="term" value="P:isoleucine biosynthetic process"/>
    <property type="evidence" value="ECO:0007669"/>
    <property type="project" value="TreeGrafter"/>
</dbReference>
<dbReference type="CDD" id="cd00568">
    <property type="entry name" value="TPP_enzymes"/>
    <property type="match status" value="1"/>
</dbReference>
<dbReference type="CDD" id="cd07035">
    <property type="entry name" value="TPP_PYR_POX_like"/>
    <property type="match status" value="1"/>
</dbReference>
<dbReference type="InterPro" id="IPR029061">
    <property type="entry name" value="THDP-binding"/>
</dbReference>
<organism evidence="7 8">
    <name type="scientific">Devosia nanyangense</name>
    <dbReference type="NCBI Taxonomy" id="1228055"/>
    <lineage>
        <taxon>Bacteria</taxon>
        <taxon>Pseudomonadati</taxon>
        <taxon>Pseudomonadota</taxon>
        <taxon>Alphaproteobacteria</taxon>
        <taxon>Hyphomicrobiales</taxon>
        <taxon>Devosiaceae</taxon>
        <taxon>Devosia</taxon>
    </lineage>
</organism>
<dbReference type="Pfam" id="PF02776">
    <property type="entry name" value="TPP_enzyme_N"/>
    <property type="match status" value="1"/>
</dbReference>
<proteinExistence type="inferred from homology"/>
<dbReference type="FunFam" id="3.40.50.970:FF:000007">
    <property type="entry name" value="Acetolactate synthase"/>
    <property type="match status" value="1"/>
</dbReference>
<gene>
    <name evidence="7" type="ORF">HY834_07160</name>
</gene>
<dbReference type="NCBIfam" id="NF006122">
    <property type="entry name" value="PRK08266.1"/>
    <property type="match status" value="1"/>
</dbReference>
<protein>
    <recommendedName>
        <fullName evidence="9">Thiamine pyrophosphate-binding protein</fullName>
    </recommendedName>
</protein>
<dbReference type="Gene3D" id="3.40.50.1220">
    <property type="entry name" value="TPP-binding domain"/>
    <property type="match status" value="1"/>
</dbReference>
<dbReference type="Gene3D" id="3.40.50.970">
    <property type="match status" value="2"/>
</dbReference>
<dbReference type="AlphaFoldDB" id="A0A933L2D6"/>
<accession>A0A933L2D6</accession>
<evidence type="ECO:0000259" key="4">
    <source>
        <dbReference type="Pfam" id="PF00205"/>
    </source>
</evidence>
<dbReference type="GO" id="GO:0030976">
    <property type="term" value="F:thiamine pyrophosphate binding"/>
    <property type="evidence" value="ECO:0007669"/>
    <property type="project" value="InterPro"/>
</dbReference>
<dbReference type="GO" id="GO:0050660">
    <property type="term" value="F:flavin adenine dinucleotide binding"/>
    <property type="evidence" value="ECO:0007669"/>
    <property type="project" value="TreeGrafter"/>
</dbReference>
<evidence type="ECO:0000259" key="6">
    <source>
        <dbReference type="Pfam" id="PF02776"/>
    </source>
</evidence>
<evidence type="ECO:0000313" key="7">
    <source>
        <dbReference type="EMBL" id="MBI4921513.1"/>
    </source>
</evidence>
<evidence type="ECO:0000256" key="2">
    <source>
        <dbReference type="ARBA" id="ARBA00023052"/>
    </source>
</evidence>
<dbReference type="SUPFAM" id="SSF52518">
    <property type="entry name" value="Thiamin diphosphate-binding fold (THDP-binding)"/>
    <property type="match status" value="2"/>
</dbReference>
<feature type="domain" description="Thiamine pyrophosphate enzyme N-terminal TPP-binding" evidence="6">
    <location>
        <begin position="42"/>
        <end position="156"/>
    </location>
</feature>
<dbReference type="Proteomes" id="UP000782610">
    <property type="component" value="Unassembled WGS sequence"/>
</dbReference>
<dbReference type="InterPro" id="IPR000399">
    <property type="entry name" value="TPP-bd_CS"/>
</dbReference>
<keyword evidence="2 3" id="KW-0786">Thiamine pyrophosphate</keyword>
<dbReference type="Pfam" id="PF00205">
    <property type="entry name" value="TPP_enzyme_M"/>
    <property type="match status" value="1"/>
</dbReference>
<comment type="similarity">
    <text evidence="1 3">Belongs to the TPP enzyme family.</text>
</comment>
<evidence type="ECO:0000259" key="5">
    <source>
        <dbReference type="Pfam" id="PF02775"/>
    </source>
</evidence>
<dbReference type="PANTHER" id="PTHR18968:SF167">
    <property type="entry name" value="ACETOLACTATE SYNTHASE LARGE SUBUNIT ILVB2-RELATED"/>
    <property type="match status" value="1"/>
</dbReference>
<feature type="domain" description="Thiamine pyrophosphate enzyme TPP-binding" evidence="5">
    <location>
        <begin position="414"/>
        <end position="561"/>
    </location>
</feature>
<evidence type="ECO:0000313" key="8">
    <source>
        <dbReference type="Proteomes" id="UP000782610"/>
    </source>
</evidence>
<dbReference type="InterPro" id="IPR012000">
    <property type="entry name" value="Thiamin_PyroP_enz_cen_dom"/>
</dbReference>
<dbReference type="InterPro" id="IPR045229">
    <property type="entry name" value="TPP_enz"/>
</dbReference>
<reference evidence="7" key="1">
    <citation type="submission" date="2020-07" db="EMBL/GenBank/DDBJ databases">
        <title>Huge and variable diversity of episymbiotic CPR bacteria and DPANN archaea in groundwater ecosystems.</title>
        <authorList>
            <person name="He C.Y."/>
            <person name="Keren R."/>
            <person name="Whittaker M."/>
            <person name="Farag I.F."/>
            <person name="Doudna J."/>
            <person name="Cate J.H.D."/>
            <person name="Banfield J.F."/>
        </authorList>
    </citation>
    <scope>NUCLEOTIDE SEQUENCE</scope>
    <source>
        <strain evidence="7">NC_groundwater_1586_Pr3_B-0.1um_66_15</strain>
    </source>
</reference>
<dbReference type="InterPro" id="IPR011766">
    <property type="entry name" value="TPP_enzyme_TPP-bd"/>
</dbReference>
<evidence type="ECO:0000256" key="1">
    <source>
        <dbReference type="ARBA" id="ARBA00007812"/>
    </source>
</evidence>
<dbReference type="SUPFAM" id="SSF52467">
    <property type="entry name" value="DHS-like NAD/FAD-binding domain"/>
    <property type="match status" value="1"/>
</dbReference>
<feature type="domain" description="Thiamine pyrophosphate enzyme central" evidence="4">
    <location>
        <begin position="233"/>
        <end position="358"/>
    </location>
</feature>
<evidence type="ECO:0008006" key="9">
    <source>
        <dbReference type="Google" id="ProtNLM"/>
    </source>
</evidence>
<comment type="caution">
    <text evidence="7">The sequence shown here is derived from an EMBL/GenBank/DDBJ whole genome shotgun (WGS) entry which is preliminary data.</text>
</comment>
<name>A0A933L2D6_9HYPH</name>
<dbReference type="PROSITE" id="PS00187">
    <property type="entry name" value="TPP_ENZYMES"/>
    <property type="match status" value="1"/>
</dbReference>
<sequence length="582" mass="62594">MRFGKHVIGDHRAARRELPNHNGVVALTPDAANAAVAPRTVKGAEALVEALEVNGVTQVFGLPGLQLDHVFDALYDRTQTIDVIHTRHEQATAYMAFGYAQASGKVGTCLVVPGPGVLNVTAALSTAYACNAPVLCITGQVPSAGIGSGLGYLHEIPNQEVALASVSKWQGRINTVAEVPTVMTEAFRQVHSGRKRPVVVEIPPDITAASGVLPGPLSAAIPDAEPEVDLDQIERAAKLLGNARSPAIFVGGGALDAQEELLELAAMLQAPVIMSEHGGGALDIRNPFAQTMQVGNDLWPGIDVALAVGTRFFHQIVEWGRDGGIRLVRIDIDKDQSVTAWPPDAHIVTGARSGLRALIDKLGRHNSARTDRRDELAGLKAAKHKQLGDILSPQRDYTAAIRRALPEDGIICFDVTQLHFYSWWGFPIYRPRTVIQPGYQGTLGYGYPTALGAQVAHPDRKVLYVGGDGGFMFNVQEVSTALRFGIKVVAIVFNDNAFGNVRRIQKEQFGGRYIASDLRNPDFGVFAQSFGMRYALTDSPAGLEAAIGEAFKADEPAFIEVRAGAFPNPFPHMFFRRVRGAA</sequence>
<dbReference type="PANTHER" id="PTHR18968">
    <property type="entry name" value="THIAMINE PYROPHOSPHATE ENZYMES"/>
    <property type="match status" value="1"/>
</dbReference>
<dbReference type="EMBL" id="JACRAF010000020">
    <property type="protein sequence ID" value="MBI4921513.1"/>
    <property type="molecule type" value="Genomic_DNA"/>
</dbReference>